<evidence type="ECO:0008006" key="4">
    <source>
        <dbReference type="Google" id="ProtNLM"/>
    </source>
</evidence>
<dbReference type="EMBL" id="JAVDSJ010000001">
    <property type="protein sequence ID" value="MDR6582156.1"/>
    <property type="molecule type" value="Genomic_DNA"/>
</dbReference>
<evidence type="ECO:0000256" key="1">
    <source>
        <dbReference type="SAM" id="Phobius"/>
    </source>
</evidence>
<name>A0ABU1P8C3_9BURK</name>
<keyword evidence="1" id="KW-0812">Transmembrane</keyword>
<keyword evidence="3" id="KW-1185">Reference proteome</keyword>
<keyword evidence="1" id="KW-1133">Transmembrane helix</keyword>
<feature type="transmembrane region" description="Helical" evidence="1">
    <location>
        <begin position="104"/>
        <end position="126"/>
    </location>
</feature>
<reference evidence="2 3" key="1">
    <citation type="submission" date="2023-07" db="EMBL/GenBank/DDBJ databases">
        <title>Sorghum-associated microbial communities from plants grown in Nebraska, USA.</title>
        <authorList>
            <person name="Schachtman D."/>
        </authorList>
    </citation>
    <scope>NUCLEOTIDE SEQUENCE [LARGE SCALE GENOMIC DNA]</scope>
    <source>
        <strain evidence="2 3">596</strain>
    </source>
</reference>
<feature type="transmembrane region" description="Helical" evidence="1">
    <location>
        <begin position="74"/>
        <end position="98"/>
    </location>
</feature>
<gene>
    <name evidence="2" type="ORF">J2W50_000331</name>
</gene>
<evidence type="ECO:0000313" key="2">
    <source>
        <dbReference type="EMBL" id="MDR6582156.1"/>
    </source>
</evidence>
<comment type="caution">
    <text evidence="2">The sequence shown here is derived from an EMBL/GenBank/DDBJ whole genome shotgun (WGS) entry which is preliminary data.</text>
</comment>
<keyword evidence="1" id="KW-0472">Membrane</keyword>
<dbReference type="RefSeq" id="WP_102662928.1">
    <property type="nucleotide sequence ID" value="NZ_JAVDSJ010000001.1"/>
</dbReference>
<accession>A0ABU1P8C3</accession>
<feature type="transmembrane region" description="Helical" evidence="1">
    <location>
        <begin position="26"/>
        <end position="45"/>
    </location>
</feature>
<organism evidence="2 3">
    <name type="scientific">Herbaspirillum frisingense</name>
    <dbReference type="NCBI Taxonomy" id="92645"/>
    <lineage>
        <taxon>Bacteria</taxon>
        <taxon>Pseudomonadati</taxon>
        <taxon>Pseudomonadota</taxon>
        <taxon>Betaproteobacteria</taxon>
        <taxon>Burkholderiales</taxon>
        <taxon>Oxalobacteraceae</taxon>
        <taxon>Herbaspirillum</taxon>
    </lineage>
</organism>
<proteinExistence type="predicted"/>
<protein>
    <recommendedName>
        <fullName evidence="4">Transmembrane protein</fullName>
    </recommendedName>
</protein>
<evidence type="ECO:0000313" key="3">
    <source>
        <dbReference type="Proteomes" id="UP001260715"/>
    </source>
</evidence>
<sequence>MTASPPPTPPPHSVPPQRPGRWRRRLLAPLIYTAALLLMLEEWLWDATQALLARIPDWPWLVRLQHWVERRPPYVALLIFLAPTLLLLPVKLLALLSITHGHPTLGLAIVLAAKVLGTALVARIYALTRRSLLSLAWFQRYHDQLLAVKARLTAQLQATAGWQQAKRLVQLCRQRVADVKSLVRARMARSPRSPLARLMRLLRKLVARMRSR</sequence>
<dbReference type="Proteomes" id="UP001260715">
    <property type="component" value="Unassembled WGS sequence"/>
</dbReference>